<organism evidence="1 2">
    <name type="scientific">Brachionus plicatilis</name>
    <name type="common">Marine rotifer</name>
    <name type="synonym">Brachionus muelleri</name>
    <dbReference type="NCBI Taxonomy" id="10195"/>
    <lineage>
        <taxon>Eukaryota</taxon>
        <taxon>Metazoa</taxon>
        <taxon>Spiralia</taxon>
        <taxon>Gnathifera</taxon>
        <taxon>Rotifera</taxon>
        <taxon>Eurotatoria</taxon>
        <taxon>Monogononta</taxon>
        <taxon>Pseudotrocha</taxon>
        <taxon>Ploima</taxon>
        <taxon>Brachionidae</taxon>
        <taxon>Brachionus</taxon>
    </lineage>
</organism>
<protein>
    <submittedName>
        <fullName evidence="1">Uncharacterized protein</fullName>
    </submittedName>
</protein>
<dbReference type="EMBL" id="REGN01002582">
    <property type="protein sequence ID" value="RNA27179.1"/>
    <property type="molecule type" value="Genomic_DNA"/>
</dbReference>
<gene>
    <name evidence="1" type="ORF">BpHYR1_002311</name>
</gene>
<sequence length="179" mass="20651">MINRVFFSDKQTTWVKWSNSSPLGHSCITMNTNDSGPLYSTILTAYSLPDDFSMHLRTTLLMPLPSTSFSSKVLNFFIFQNLKNVFILLFSCQIEAPSVLNHAQHYAHSESFNVLVHKKYVILRKAIGRILLGNSSVKAFETFLSLDYFAEIKIFFRYIIKSSKRLNKINKIKNSSFKY</sequence>
<evidence type="ECO:0000313" key="2">
    <source>
        <dbReference type="Proteomes" id="UP000276133"/>
    </source>
</evidence>
<dbReference type="Proteomes" id="UP000276133">
    <property type="component" value="Unassembled WGS sequence"/>
</dbReference>
<dbReference type="AlphaFoldDB" id="A0A3M7RUP7"/>
<accession>A0A3M7RUP7</accession>
<comment type="caution">
    <text evidence="1">The sequence shown here is derived from an EMBL/GenBank/DDBJ whole genome shotgun (WGS) entry which is preliminary data.</text>
</comment>
<name>A0A3M7RUP7_BRAPC</name>
<keyword evidence="2" id="KW-1185">Reference proteome</keyword>
<reference evidence="1 2" key="1">
    <citation type="journal article" date="2018" name="Sci. Rep.">
        <title>Genomic signatures of local adaptation to the degree of environmental predictability in rotifers.</title>
        <authorList>
            <person name="Franch-Gras L."/>
            <person name="Hahn C."/>
            <person name="Garcia-Roger E.M."/>
            <person name="Carmona M.J."/>
            <person name="Serra M."/>
            <person name="Gomez A."/>
        </authorList>
    </citation>
    <scope>NUCLEOTIDE SEQUENCE [LARGE SCALE GENOMIC DNA]</scope>
    <source>
        <strain evidence="1">HYR1</strain>
    </source>
</reference>
<proteinExistence type="predicted"/>
<evidence type="ECO:0000313" key="1">
    <source>
        <dbReference type="EMBL" id="RNA27179.1"/>
    </source>
</evidence>